<feature type="transmembrane region" description="Helical" evidence="5">
    <location>
        <begin position="133"/>
        <end position="153"/>
    </location>
</feature>
<sequence>MMMLATMFALGLLLGFAGGGGSGFVLALLISVFQIPIHTALGTSTTAMIFTVISGSISHFKEGNIQLKTGAMVGAFGAVGAYLGTQVAAGLPETPLIIVSALLLFVSSILLFFRTKLSGSVKVEKVFSQKQYLLLAMGVGGSTGFLSGCFGIGSTPLIQLGLMIFFGLSIQQAAATSMFVLIPISFLGAFGFAQAGFIDITLLVQVVAGTMIGSFIGAKFTRLAPVQVLRTVIILLPIFGGILLLT</sequence>
<dbReference type="EMBL" id="CP008876">
    <property type="protein sequence ID" value="AIF65619.1"/>
    <property type="molecule type" value="Genomic_DNA"/>
</dbReference>
<evidence type="ECO:0000313" key="7">
    <source>
        <dbReference type="Proteomes" id="UP000027980"/>
    </source>
</evidence>
<dbReference type="Pfam" id="PF01925">
    <property type="entry name" value="TauE"/>
    <property type="match status" value="1"/>
</dbReference>
<evidence type="ECO:0000256" key="5">
    <source>
        <dbReference type="RuleBase" id="RU363041"/>
    </source>
</evidence>
<dbReference type="GO" id="GO:0005886">
    <property type="term" value="C:plasma membrane"/>
    <property type="evidence" value="ECO:0007669"/>
    <property type="project" value="UniProtKB-SubCell"/>
</dbReference>
<dbReference type="AlphaFoldDB" id="A0A075LGT9"/>
<dbReference type="PANTHER" id="PTHR43483:SF3">
    <property type="entry name" value="MEMBRANE TRANSPORTER PROTEIN HI_0806-RELATED"/>
    <property type="match status" value="1"/>
</dbReference>
<feature type="transmembrane region" description="Helical" evidence="5">
    <location>
        <begin position="173"/>
        <end position="193"/>
    </location>
</feature>
<feature type="transmembrane region" description="Helical" evidence="5">
    <location>
        <begin position="224"/>
        <end position="245"/>
    </location>
</feature>
<evidence type="ECO:0000256" key="1">
    <source>
        <dbReference type="ARBA" id="ARBA00004141"/>
    </source>
</evidence>
<feature type="transmembrane region" description="Helical" evidence="5">
    <location>
        <begin position="37"/>
        <end position="57"/>
    </location>
</feature>
<organism evidence="6 7">
    <name type="scientific">Terribacillus saccharophilus</name>
    <dbReference type="NCBI Taxonomy" id="361277"/>
    <lineage>
        <taxon>Bacteria</taxon>
        <taxon>Bacillati</taxon>
        <taxon>Bacillota</taxon>
        <taxon>Bacilli</taxon>
        <taxon>Bacillales</taxon>
        <taxon>Bacillaceae</taxon>
        <taxon>Terribacillus</taxon>
    </lineage>
</organism>
<dbReference type="RefSeq" id="WP_038558313.1">
    <property type="nucleotide sequence ID" value="NZ_CP008876.1"/>
</dbReference>
<keyword evidence="3 5" id="KW-1133">Transmembrane helix</keyword>
<evidence type="ECO:0000313" key="6">
    <source>
        <dbReference type="EMBL" id="AIF65619.1"/>
    </source>
</evidence>
<dbReference type="OrthoDB" id="5457526at2"/>
<dbReference type="PANTHER" id="PTHR43483">
    <property type="entry name" value="MEMBRANE TRANSPORTER PROTEIN HI_0806-RELATED"/>
    <property type="match status" value="1"/>
</dbReference>
<dbReference type="KEGG" id="tap:GZ22_02455"/>
<keyword evidence="5" id="KW-1003">Cell membrane</keyword>
<feature type="transmembrane region" description="Helical" evidence="5">
    <location>
        <begin position="69"/>
        <end position="89"/>
    </location>
</feature>
<proteinExistence type="inferred from homology"/>
<dbReference type="HOGENOM" id="CLU_045498_5_5_9"/>
<comment type="subcellular location">
    <subcellularLocation>
        <location evidence="5">Cell membrane</location>
        <topology evidence="5">Multi-pass membrane protein</topology>
    </subcellularLocation>
    <subcellularLocation>
        <location evidence="1">Membrane</location>
        <topology evidence="1">Multi-pass membrane protein</topology>
    </subcellularLocation>
</comment>
<dbReference type="InterPro" id="IPR002781">
    <property type="entry name" value="TM_pro_TauE-like"/>
</dbReference>
<gene>
    <name evidence="6" type="ORF">GZ22_02455</name>
</gene>
<feature type="transmembrane region" description="Helical" evidence="5">
    <location>
        <begin position="200"/>
        <end position="218"/>
    </location>
</feature>
<evidence type="ECO:0000256" key="4">
    <source>
        <dbReference type="ARBA" id="ARBA00023136"/>
    </source>
</evidence>
<keyword evidence="4 5" id="KW-0472">Membrane</keyword>
<name>A0A075LGT9_9BACI</name>
<evidence type="ECO:0000256" key="2">
    <source>
        <dbReference type="ARBA" id="ARBA00022692"/>
    </source>
</evidence>
<dbReference type="Proteomes" id="UP000027980">
    <property type="component" value="Chromosome"/>
</dbReference>
<keyword evidence="2 5" id="KW-0812">Transmembrane</keyword>
<feature type="transmembrane region" description="Helical" evidence="5">
    <location>
        <begin position="95"/>
        <end position="113"/>
    </location>
</feature>
<comment type="similarity">
    <text evidence="5">Belongs to the 4-toluene sulfonate uptake permease (TSUP) (TC 2.A.102) family.</text>
</comment>
<reference evidence="6 7" key="1">
    <citation type="submission" date="2014-07" db="EMBL/GenBank/DDBJ databases">
        <title>Complete genome sequence of a moderately halophilic bacterium Terribacillus aidingensis MP602, isolated from Cryptomeria fortunei in Tianmu mountain in China.</title>
        <authorList>
            <person name="Wang Y."/>
            <person name="Lu P."/>
            <person name="Zhang L."/>
        </authorList>
    </citation>
    <scope>NUCLEOTIDE SEQUENCE [LARGE SCALE GENOMIC DNA]</scope>
    <source>
        <strain evidence="6 7">MP602</strain>
    </source>
</reference>
<evidence type="ECO:0000256" key="3">
    <source>
        <dbReference type="ARBA" id="ARBA00022989"/>
    </source>
</evidence>
<accession>A0A075LGT9</accession>
<protein>
    <recommendedName>
        <fullName evidence="5">Probable membrane transporter protein</fullName>
    </recommendedName>
</protein>
<dbReference type="GeneID" id="34222185"/>